<dbReference type="RefSeq" id="YP_004322531.1">
    <property type="nucleotide sequence ID" value="NC_015280.1"/>
</dbReference>
<dbReference type="OrthoDB" id="5624at10239"/>
<keyword evidence="2" id="KW-1185">Reference proteome</keyword>
<protein>
    <submittedName>
        <fullName evidence="1">Neck protein</fullName>
    </submittedName>
</protein>
<sequence>MARTTYFTHGTRNEQHLLQNLVEEHLKMFGMDVLYCPREIMQKDGVFNEEVIGEFNDAYLIEAYMENFDGFQGGGDLLTKFGVAQTDEITMIISQQRFSDLISQFLLLDKDYQAPERPQEGDLIYLPLTSNYFEIKFVEHEEPFYQLGKGYVYKLKAELFEYSDEKGDLFDSDEELVDYGYTVKHYYLTTAGTNASGTPVVDGGSLTNIFISDNGSKYNETPLITITGDGTGATAEAFMVNITVSGGSPTSSAVIRGTVKEGQIRDVIIRDGGANYDEDRAILNVTAPDSGGIAATLVPTFTNGTLTAINILSGGSGYKSVRLIDITNGGSGYTSASASFTAAPAGITGAFTVPELVTGSSTGTTANLVEWNADEGFVKLKTPTGSFLVGELIVGSESGAQIVLDNRDEMATADPKYSESVTFENFGDDIIDFSETNPFGLV</sequence>
<dbReference type="KEGG" id="vg:10327019"/>
<evidence type="ECO:0000313" key="1">
    <source>
        <dbReference type="EMBL" id="ADO98730.1"/>
    </source>
</evidence>
<proteinExistence type="predicted"/>
<accession>E3SMT7</accession>
<dbReference type="Pfam" id="PF11649">
    <property type="entry name" value="T4_neck-protein"/>
    <property type="match status" value="1"/>
</dbReference>
<dbReference type="EMBL" id="GU071101">
    <property type="protein sequence ID" value="ADO98730.1"/>
    <property type="molecule type" value="Genomic_DNA"/>
</dbReference>
<dbReference type="GeneID" id="10327019"/>
<reference evidence="1 2" key="1">
    <citation type="journal article" date="2010" name="Environ. Microbiol.">
        <title>Genomic analysis of oceanic cyanobacterial myoviruses compared with T4-like myoviruses from diverse hosts and environments.</title>
        <authorList>
            <person name="Sullivan M.B."/>
            <person name="Huang K.H."/>
            <person name="Ignacio-Espinoza J.C."/>
            <person name="Berlin A.M."/>
            <person name="Kelly L."/>
            <person name="Weigele P.R."/>
            <person name="DeFrancesco A.S."/>
            <person name="Kern S.E."/>
            <person name="Thompson L.R."/>
            <person name="Young S."/>
            <person name="Yandava C."/>
            <person name="Fu R."/>
            <person name="Krastins B."/>
            <person name="Chase M."/>
            <person name="Sarracino D."/>
            <person name="Osburne M.S."/>
            <person name="Henn M.R."/>
            <person name="Chisholm S.W."/>
        </authorList>
    </citation>
    <scope>NUCLEOTIDE SEQUENCE [LARGE SCALE GENOMIC DNA]</scope>
    <source>
        <strain evidence="1">M4-247</strain>
    </source>
</reference>
<evidence type="ECO:0000313" key="2">
    <source>
        <dbReference type="Proteomes" id="UP000006530"/>
    </source>
</evidence>
<dbReference type="Proteomes" id="UP000006530">
    <property type="component" value="Segment"/>
</dbReference>
<dbReference type="InterPro" id="IPR021674">
    <property type="entry name" value="Phage_T4_Gp14_neck-protein"/>
</dbReference>
<gene>
    <name evidence="1" type="primary">gp14</name>
    <name evidence="1" type="ORF">PHM1_106</name>
</gene>
<organism evidence="1 2">
    <name type="scientific">Prochlorococcus phage P-HM1</name>
    <dbReference type="NCBI Taxonomy" id="445700"/>
    <lineage>
        <taxon>Viruses</taxon>
        <taxon>Duplodnaviria</taxon>
        <taxon>Heunggongvirae</taxon>
        <taxon>Uroviricota</taxon>
        <taxon>Caudoviricetes</taxon>
        <taxon>Eurybiavirus</taxon>
        <taxon>Eurybiavirus PHM2</taxon>
    </lineage>
</organism>
<name>E3SMT7_9CAUD</name>